<dbReference type="SUPFAM" id="SSF53697">
    <property type="entry name" value="SIS domain"/>
    <property type="match status" value="1"/>
</dbReference>
<dbReference type="PATRIC" id="fig|1637645.4.peg.2522"/>
<evidence type="ECO:0000256" key="7">
    <source>
        <dbReference type="PROSITE-ProRule" id="PRU00703"/>
    </source>
</evidence>
<evidence type="ECO:0000259" key="8">
    <source>
        <dbReference type="PROSITE" id="PS51371"/>
    </source>
</evidence>
<dbReference type="GO" id="GO:0097367">
    <property type="term" value="F:carbohydrate derivative binding"/>
    <property type="evidence" value="ECO:0007669"/>
    <property type="project" value="InterPro"/>
</dbReference>
<dbReference type="EMBL" id="LATL02000123">
    <property type="protein sequence ID" value="KKD38822.1"/>
    <property type="molecule type" value="Genomic_DNA"/>
</dbReference>
<feature type="binding site" evidence="5">
    <location>
        <position position="77"/>
    </location>
    <ligand>
        <name>Zn(2+)</name>
        <dbReference type="ChEBI" id="CHEBI:29105"/>
    </ligand>
</feature>
<accession>A0A0F5YJI8</accession>
<evidence type="ECO:0000256" key="6">
    <source>
        <dbReference type="PIRSR" id="PIRSR004692-3"/>
    </source>
</evidence>
<feature type="domain" description="SIS" evidence="9">
    <location>
        <begin position="36"/>
        <end position="179"/>
    </location>
</feature>
<feature type="site" description="Catalytically relevant" evidence="6">
    <location>
        <position position="188"/>
    </location>
</feature>
<dbReference type="PROSITE" id="PS51464">
    <property type="entry name" value="SIS"/>
    <property type="match status" value="1"/>
</dbReference>
<dbReference type="InterPro" id="IPR046348">
    <property type="entry name" value="SIS_dom_sf"/>
</dbReference>
<dbReference type="NCBIfam" id="TIGR00393">
    <property type="entry name" value="kpsF"/>
    <property type="match status" value="1"/>
</dbReference>
<reference evidence="10 11" key="1">
    <citation type="submission" date="2015-06" db="EMBL/GenBank/DDBJ databases">
        <title>Draft genome assembly of filamentous brackish cyanobacterium Limnoraphis robusta strain CS-951.</title>
        <authorList>
            <person name="Willis A."/>
            <person name="Parks M."/>
            <person name="Burford M.A."/>
        </authorList>
    </citation>
    <scope>NUCLEOTIDE SEQUENCE [LARGE SCALE GENOMIC DNA]</scope>
    <source>
        <strain evidence="10 11">CS-951</strain>
    </source>
</reference>
<feature type="site" description="Catalytically relevant" evidence="6">
    <location>
        <position position="106"/>
    </location>
</feature>
<keyword evidence="3 7" id="KW-0129">CBS domain</keyword>
<dbReference type="InterPro" id="IPR001347">
    <property type="entry name" value="SIS_dom"/>
</dbReference>
<organism evidence="10 11">
    <name type="scientific">Limnoraphis robusta CS-951</name>
    <dbReference type="NCBI Taxonomy" id="1637645"/>
    <lineage>
        <taxon>Bacteria</taxon>
        <taxon>Bacillati</taxon>
        <taxon>Cyanobacteriota</taxon>
        <taxon>Cyanophyceae</taxon>
        <taxon>Oscillatoriophycideae</taxon>
        <taxon>Oscillatoriales</taxon>
        <taxon>Sirenicapillariaceae</taxon>
        <taxon>Limnoraphis</taxon>
    </lineage>
</organism>
<gene>
    <name evidence="10" type="ORF">WN50_06855</name>
</gene>
<dbReference type="InterPro" id="IPR004800">
    <property type="entry name" value="KdsD/KpsF-type"/>
</dbReference>
<dbReference type="Gene3D" id="3.40.50.10490">
    <property type="entry name" value="Glucose-6-phosphate isomerase like protein, domain 1"/>
    <property type="match status" value="1"/>
</dbReference>
<dbReference type="Pfam" id="PF01380">
    <property type="entry name" value="SIS"/>
    <property type="match status" value="1"/>
</dbReference>
<dbReference type="Pfam" id="PF00571">
    <property type="entry name" value="CBS"/>
    <property type="match status" value="2"/>
</dbReference>
<keyword evidence="2" id="KW-0677">Repeat</keyword>
<dbReference type="Gene3D" id="3.10.580.10">
    <property type="entry name" value="CBS-domain"/>
    <property type="match status" value="1"/>
</dbReference>
<feature type="site" description="Catalytically relevant" evidence="6">
    <location>
        <position position="54"/>
    </location>
</feature>
<dbReference type="Proteomes" id="UP000033607">
    <property type="component" value="Unassembled WGS sequence"/>
</dbReference>
<dbReference type="PANTHER" id="PTHR42745">
    <property type="match status" value="1"/>
</dbReference>
<dbReference type="PIRSF" id="PIRSF004692">
    <property type="entry name" value="KdsD_KpsF"/>
    <property type="match status" value="1"/>
</dbReference>
<dbReference type="InterPro" id="IPR050986">
    <property type="entry name" value="GutQ/KpsF_isomerases"/>
</dbReference>
<evidence type="ECO:0000256" key="4">
    <source>
        <dbReference type="PIRNR" id="PIRNR004692"/>
    </source>
</evidence>
<evidence type="ECO:0000313" key="10">
    <source>
        <dbReference type="EMBL" id="KKD38822.1"/>
    </source>
</evidence>
<sequence>MSINEMIKKQLKTVVEQEISAVVKLHETIDDSWSQAVLTIRDCKGKIVVSGVGKSGNICQKIAASFTSTGMPSIFVHPTEASHGDLGLLDSRDVLIILSASGQTTELLDIVQYASRLKVPIIIVTKNQTSSLAHFADIILQIPNFPEACINGLAPTTSTTCQLVLGDALAITVMSLRGFTSDNFKELHPGGNLGALLVPVKNIMYVNEKMPLIDLSASIKEAIIEMNSKSLGCVGIVNHRNQYVGIFTDGDLRRSLEAEVSLEEPVSQYMTPSPLSISPEMMISELLMFFKNKGVPNVFVVKDKIPIGIVHVHQLASISNMNVPKIMQT</sequence>
<evidence type="ECO:0000313" key="11">
    <source>
        <dbReference type="Proteomes" id="UP000033607"/>
    </source>
</evidence>
<dbReference type="FunFam" id="3.40.50.10490:FF:000011">
    <property type="entry name" value="Arabinose 5-phosphate isomerase"/>
    <property type="match status" value="1"/>
</dbReference>
<evidence type="ECO:0008006" key="12">
    <source>
        <dbReference type="Google" id="ProtNLM"/>
    </source>
</evidence>
<feature type="domain" description="CBS" evidence="8">
    <location>
        <begin position="206"/>
        <end position="264"/>
    </location>
</feature>
<evidence type="ECO:0000256" key="2">
    <source>
        <dbReference type="ARBA" id="ARBA00022737"/>
    </source>
</evidence>
<dbReference type="InterPro" id="IPR035474">
    <property type="entry name" value="SIS_Kpsf"/>
</dbReference>
<comment type="caution">
    <text evidence="10">The sequence shown here is derived from an EMBL/GenBank/DDBJ whole genome shotgun (WGS) entry which is preliminary data.</text>
</comment>
<evidence type="ECO:0000259" key="9">
    <source>
        <dbReference type="PROSITE" id="PS51464"/>
    </source>
</evidence>
<dbReference type="SUPFAM" id="SSF54631">
    <property type="entry name" value="CBS-domain pair"/>
    <property type="match status" value="1"/>
</dbReference>
<feature type="site" description="Catalytically relevant" evidence="6">
    <location>
        <position position="147"/>
    </location>
</feature>
<keyword evidence="5" id="KW-0479">Metal-binding</keyword>
<evidence type="ECO:0000256" key="1">
    <source>
        <dbReference type="ARBA" id="ARBA00008165"/>
    </source>
</evidence>
<dbReference type="CDD" id="cd04604">
    <property type="entry name" value="CBS_pair_SIS_assoc"/>
    <property type="match status" value="1"/>
</dbReference>
<dbReference type="GO" id="GO:0019146">
    <property type="term" value="F:arabinose-5-phosphate isomerase activity"/>
    <property type="evidence" value="ECO:0007669"/>
    <property type="project" value="UniProtKB-ARBA"/>
</dbReference>
<dbReference type="InterPro" id="IPR000644">
    <property type="entry name" value="CBS_dom"/>
</dbReference>
<dbReference type="GO" id="GO:0005975">
    <property type="term" value="P:carbohydrate metabolic process"/>
    <property type="evidence" value="ECO:0007669"/>
    <property type="project" value="InterPro"/>
</dbReference>
<dbReference type="AlphaFoldDB" id="A0A0F5YJI8"/>
<evidence type="ECO:0000256" key="5">
    <source>
        <dbReference type="PIRSR" id="PIRSR004692-2"/>
    </source>
</evidence>
<dbReference type="GO" id="GO:1901135">
    <property type="term" value="P:carbohydrate derivative metabolic process"/>
    <property type="evidence" value="ECO:0007669"/>
    <property type="project" value="InterPro"/>
</dbReference>
<dbReference type="GO" id="GO:0046872">
    <property type="term" value="F:metal ion binding"/>
    <property type="evidence" value="ECO:0007669"/>
    <property type="project" value="UniProtKB-KW"/>
</dbReference>
<name>A0A0F5YJI8_9CYAN</name>
<protein>
    <recommendedName>
        <fullName evidence="12">D-arabinose 5-phosphate isomerase</fullName>
    </recommendedName>
</protein>
<dbReference type="InterPro" id="IPR046342">
    <property type="entry name" value="CBS_dom_sf"/>
</dbReference>
<evidence type="ECO:0000256" key="3">
    <source>
        <dbReference type="ARBA" id="ARBA00023122"/>
    </source>
</evidence>
<keyword evidence="5" id="KW-0862">Zinc</keyword>
<comment type="similarity">
    <text evidence="1 4">Belongs to the SIS family. GutQ/KpsF subfamily.</text>
</comment>
<feature type="domain" description="CBS" evidence="8">
    <location>
        <begin position="270"/>
        <end position="325"/>
    </location>
</feature>
<dbReference type="PROSITE" id="PS51371">
    <property type="entry name" value="CBS"/>
    <property type="match status" value="2"/>
</dbReference>
<dbReference type="PANTHER" id="PTHR42745:SF1">
    <property type="entry name" value="ARABINOSE 5-PHOSPHATE ISOMERASE KDSD"/>
    <property type="match status" value="1"/>
</dbReference>
<dbReference type="CDD" id="cd05014">
    <property type="entry name" value="SIS_Kpsf"/>
    <property type="match status" value="1"/>
</dbReference>
<proteinExistence type="inferred from homology"/>